<evidence type="ECO:0000313" key="12">
    <source>
        <dbReference type="Proteomes" id="UP000681425"/>
    </source>
</evidence>
<feature type="domain" description="HAMP" evidence="10">
    <location>
        <begin position="181"/>
        <end position="233"/>
    </location>
</feature>
<dbReference type="InterPro" id="IPR003661">
    <property type="entry name" value="HisK_dim/P_dom"/>
</dbReference>
<keyword evidence="6 11" id="KW-0418">Kinase</keyword>
<evidence type="ECO:0000256" key="6">
    <source>
        <dbReference type="ARBA" id="ARBA00022777"/>
    </source>
</evidence>
<evidence type="ECO:0000259" key="9">
    <source>
        <dbReference type="PROSITE" id="PS50109"/>
    </source>
</evidence>
<dbReference type="Pfam" id="PF02518">
    <property type="entry name" value="HATPase_c"/>
    <property type="match status" value="1"/>
</dbReference>
<keyword evidence="8" id="KW-0812">Transmembrane</keyword>
<dbReference type="InterPro" id="IPR036890">
    <property type="entry name" value="HATPase_C_sf"/>
</dbReference>
<dbReference type="InterPro" id="IPR003594">
    <property type="entry name" value="HATPase_dom"/>
</dbReference>
<dbReference type="PRINTS" id="PR00344">
    <property type="entry name" value="BCTRLSENSOR"/>
</dbReference>
<evidence type="ECO:0000256" key="2">
    <source>
        <dbReference type="ARBA" id="ARBA00004370"/>
    </source>
</evidence>
<sequence>MTFRTTMVLSAIALLSSLGILIATSVWSHSSGARLLARVDMAHRQALLVTRLEADIMARTVADNRQKHVLDQSVRISVPDYLATIQSERALIGQDDESQEHQAREGNAAQHLAAMIDGPDETLDWMKARRLSHEIALREKQEAEEATLSIQDVQARIDAMIWSVALFILLLCAMIGFLLWRGIVMPIAALVEGTGKIAIEQRPARVRPAGLGELRNLATRFNSMASAVEDQVARRTGALQRANDELKDIDGRRRLFLSKVSHELRTPVTVMRGEAEVALRHPGDRNALHDALTHILDSSLFLQRRLDDLLTLARAEDGALALNSDRFDLGEVVRDAYGMAAPFALASGITLNLDCAPDIVPVAGDQERLCQALVAIIDNGVKFSPPAGSVTLHLQADKDRARIAISDEGPGVPEIELDRIFDPYVQTAAGRSRGGTGLGLSLARWIADKHGGNIMAANHRNGDGLCVSLSLPVLS</sequence>
<keyword evidence="12" id="KW-1185">Reference proteome</keyword>
<keyword evidence="8" id="KW-1133">Transmembrane helix</keyword>
<name>A0A975Q0G8_9SPHN</name>
<dbReference type="SMART" id="SM00387">
    <property type="entry name" value="HATPase_c"/>
    <property type="match status" value="1"/>
</dbReference>
<dbReference type="GO" id="GO:0000155">
    <property type="term" value="F:phosphorelay sensor kinase activity"/>
    <property type="evidence" value="ECO:0007669"/>
    <property type="project" value="InterPro"/>
</dbReference>
<protein>
    <recommendedName>
        <fullName evidence="3">histidine kinase</fullName>
        <ecNumber evidence="3">2.7.13.3</ecNumber>
    </recommendedName>
</protein>
<accession>A0A975Q0G8</accession>
<feature type="domain" description="Histidine kinase" evidence="9">
    <location>
        <begin position="259"/>
        <end position="475"/>
    </location>
</feature>
<dbReference type="KEGG" id="spph:KFK14_16985"/>
<feature type="transmembrane region" description="Helical" evidence="8">
    <location>
        <begin position="159"/>
        <end position="180"/>
    </location>
</feature>
<dbReference type="InterPro" id="IPR036097">
    <property type="entry name" value="HisK_dim/P_sf"/>
</dbReference>
<dbReference type="InterPro" id="IPR004358">
    <property type="entry name" value="Sig_transdc_His_kin-like_C"/>
</dbReference>
<keyword evidence="7" id="KW-0902">Two-component regulatory system</keyword>
<dbReference type="SUPFAM" id="SSF47384">
    <property type="entry name" value="Homodimeric domain of signal transducing histidine kinase"/>
    <property type="match status" value="1"/>
</dbReference>
<dbReference type="CDD" id="cd00082">
    <property type="entry name" value="HisKA"/>
    <property type="match status" value="1"/>
</dbReference>
<proteinExistence type="predicted"/>
<dbReference type="PANTHER" id="PTHR43711:SF1">
    <property type="entry name" value="HISTIDINE KINASE 1"/>
    <property type="match status" value="1"/>
</dbReference>
<evidence type="ECO:0000313" key="11">
    <source>
        <dbReference type="EMBL" id="QUT04719.1"/>
    </source>
</evidence>
<dbReference type="Gene3D" id="1.10.287.130">
    <property type="match status" value="1"/>
</dbReference>
<dbReference type="InterPro" id="IPR005467">
    <property type="entry name" value="His_kinase_dom"/>
</dbReference>
<keyword evidence="4" id="KW-0597">Phosphoprotein</keyword>
<dbReference type="PROSITE" id="PS50885">
    <property type="entry name" value="HAMP"/>
    <property type="match status" value="1"/>
</dbReference>
<reference evidence="11" key="1">
    <citation type="submission" date="2021-04" db="EMBL/GenBank/DDBJ databases">
        <title>Isolation of p-tert-butylphenol degrading bacteria Sphingobium phenoxybenzoativorans Tas13 from active sludge.</title>
        <authorList>
            <person name="Li Y."/>
        </authorList>
    </citation>
    <scope>NUCLEOTIDE SEQUENCE</scope>
    <source>
        <strain evidence="11">Tas13</strain>
    </source>
</reference>
<dbReference type="InterPro" id="IPR003660">
    <property type="entry name" value="HAMP_dom"/>
</dbReference>
<dbReference type="SUPFAM" id="SSF55874">
    <property type="entry name" value="ATPase domain of HSP90 chaperone/DNA topoisomerase II/histidine kinase"/>
    <property type="match status" value="1"/>
</dbReference>
<dbReference type="Gene3D" id="6.10.340.10">
    <property type="match status" value="1"/>
</dbReference>
<evidence type="ECO:0000256" key="5">
    <source>
        <dbReference type="ARBA" id="ARBA00022679"/>
    </source>
</evidence>
<comment type="subcellular location">
    <subcellularLocation>
        <location evidence="2">Membrane</location>
    </subcellularLocation>
</comment>
<dbReference type="Pfam" id="PF00512">
    <property type="entry name" value="HisKA"/>
    <property type="match status" value="1"/>
</dbReference>
<evidence type="ECO:0000256" key="1">
    <source>
        <dbReference type="ARBA" id="ARBA00000085"/>
    </source>
</evidence>
<dbReference type="PROSITE" id="PS50109">
    <property type="entry name" value="HIS_KIN"/>
    <property type="match status" value="1"/>
</dbReference>
<evidence type="ECO:0000259" key="10">
    <source>
        <dbReference type="PROSITE" id="PS50885"/>
    </source>
</evidence>
<comment type="catalytic activity">
    <reaction evidence="1">
        <text>ATP + protein L-histidine = ADP + protein N-phospho-L-histidine.</text>
        <dbReference type="EC" id="2.7.13.3"/>
    </reaction>
</comment>
<dbReference type="CDD" id="cd00075">
    <property type="entry name" value="HATPase"/>
    <property type="match status" value="1"/>
</dbReference>
<evidence type="ECO:0000256" key="3">
    <source>
        <dbReference type="ARBA" id="ARBA00012438"/>
    </source>
</evidence>
<dbReference type="EMBL" id="CP073910">
    <property type="protein sequence ID" value="QUT04719.1"/>
    <property type="molecule type" value="Genomic_DNA"/>
</dbReference>
<dbReference type="PANTHER" id="PTHR43711">
    <property type="entry name" value="TWO-COMPONENT HISTIDINE KINASE"/>
    <property type="match status" value="1"/>
</dbReference>
<evidence type="ECO:0000256" key="4">
    <source>
        <dbReference type="ARBA" id="ARBA00022553"/>
    </source>
</evidence>
<dbReference type="SMART" id="SM00304">
    <property type="entry name" value="HAMP"/>
    <property type="match status" value="1"/>
</dbReference>
<keyword evidence="8" id="KW-0472">Membrane</keyword>
<gene>
    <name evidence="11" type="ORF">KFK14_16985</name>
</gene>
<dbReference type="SMART" id="SM00388">
    <property type="entry name" value="HisKA"/>
    <property type="match status" value="1"/>
</dbReference>
<evidence type="ECO:0000256" key="7">
    <source>
        <dbReference type="ARBA" id="ARBA00023012"/>
    </source>
</evidence>
<keyword evidence="5" id="KW-0808">Transferase</keyword>
<dbReference type="EC" id="2.7.13.3" evidence="3"/>
<dbReference type="InterPro" id="IPR050736">
    <property type="entry name" value="Sensor_HK_Regulatory"/>
</dbReference>
<dbReference type="AlphaFoldDB" id="A0A975Q0G8"/>
<dbReference type="GO" id="GO:0016020">
    <property type="term" value="C:membrane"/>
    <property type="evidence" value="ECO:0007669"/>
    <property type="project" value="UniProtKB-SubCell"/>
</dbReference>
<organism evidence="11 12">
    <name type="scientific">Sphingobium phenoxybenzoativorans</name>
    <dbReference type="NCBI Taxonomy" id="1592790"/>
    <lineage>
        <taxon>Bacteria</taxon>
        <taxon>Pseudomonadati</taxon>
        <taxon>Pseudomonadota</taxon>
        <taxon>Alphaproteobacteria</taxon>
        <taxon>Sphingomonadales</taxon>
        <taxon>Sphingomonadaceae</taxon>
        <taxon>Sphingobium</taxon>
    </lineage>
</organism>
<evidence type="ECO:0000256" key="8">
    <source>
        <dbReference type="SAM" id="Phobius"/>
    </source>
</evidence>
<dbReference type="Gene3D" id="3.30.565.10">
    <property type="entry name" value="Histidine kinase-like ATPase, C-terminal domain"/>
    <property type="match status" value="1"/>
</dbReference>
<dbReference type="Proteomes" id="UP000681425">
    <property type="component" value="Chromosome"/>
</dbReference>